<evidence type="ECO:0000256" key="4">
    <source>
        <dbReference type="ARBA" id="ARBA00023136"/>
    </source>
</evidence>
<dbReference type="PANTHER" id="PTHR20855">
    <property type="entry name" value="ADIPOR/PROGESTIN RECEPTOR-RELATED"/>
    <property type="match status" value="1"/>
</dbReference>
<dbReference type="PANTHER" id="PTHR20855:SF100">
    <property type="entry name" value="HEPTAHELICAL TRANSMEMBRANE PROTEIN 2"/>
    <property type="match status" value="1"/>
</dbReference>
<name>A0A2Z6MUY5_TRISU</name>
<dbReference type="GO" id="GO:0009725">
    <property type="term" value="P:response to hormone"/>
    <property type="evidence" value="ECO:0007669"/>
    <property type="project" value="UniProtKB-ARBA"/>
</dbReference>
<keyword evidence="8" id="KW-1185">Reference proteome</keyword>
<evidence type="ECO:0000256" key="2">
    <source>
        <dbReference type="ARBA" id="ARBA00022692"/>
    </source>
</evidence>
<gene>
    <name evidence="7" type="ORF">TSUD_147090</name>
</gene>
<evidence type="ECO:0000256" key="5">
    <source>
        <dbReference type="PIRSR" id="PIRSR604254-1"/>
    </source>
</evidence>
<dbReference type="InterPro" id="IPR004254">
    <property type="entry name" value="AdipoR/HlyIII-related"/>
</dbReference>
<dbReference type="GO" id="GO:0038023">
    <property type="term" value="F:signaling receptor activity"/>
    <property type="evidence" value="ECO:0007669"/>
    <property type="project" value="TreeGrafter"/>
</dbReference>
<dbReference type="GO" id="GO:0016020">
    <property type="term" value="C:membrane"/>
    <property type="evidence" value="ECO:0007669"/>
    <property type="project" value="UniProtKB-SubCell"/>
</dbReference>
<comment type="subcellular location">
    <subcellularLocation>
        <location evidence="1">Membrane</location>
        <topology evidence="1">Multi-pass membrane protein</topology>
    </subcellularLocation>
</comment>
<evidence type="ECO:0000256" key="3">
    <source>
        <dbReference type="ARBA" id="ARBA00022989"/>
    </source>
</evidence>
<dbReference type="Proteomes" id="UP000242715">
    <property type="component" value="Unassembled WGS sequence"/>
</dbReference>
<protein>
    <submittedName>
        <fullName evidence="7">Uncharacterized protein</fullName>
    </submittedName>
</protein>
<feature type="binding site" evidence="5">
    <location>
        <position position="67"/>
    </location>
    <ligand>
        <name>Zn(2+)</name>
        <dbReference type="ChEBI" id="CHEBI:29105"/>
    </ligand>
</feature>
<dbReference type="GO" id="GO:0009744">
    <property type="term" value="P:response to sucrose"/>
    <property type="evidence" value="ECO:0007669"/>
    <property type="project" value="UniProtKB-ARBA"/>
</dbReference>
<keyword evidence="5" id="KW-0862">Zinc</keyword>
<dbReference type="EMBL" id="DF973356">
    <property type="protein sequence ID" value="GAU27515.1"/>
    <property type="molecule type" value="Genomic_DNA"/>
</dbReference>
<keyword evidence="5" id="KW-0479">Metal-binding</keyword>
<proteinExistence type="predicted"/>
<dbReference type="Pfam" id="PF03006">
    <property type="entry name" value="HlyIII"/>
    <property type="match status" value="1"/>
</dbReference>
<dbReference type="GO" id="GO:0046872">
    <property type="term" value="F:metal ion binding"/>
    <property type="evidence" value="ECO:0007669"/>
    <property type="project" value="UniProtKB-KW"/>
</dbReference>
<organism evidence="7 8">
    <name type="scientific">Trifolium subterraneum</name>
    <name type="common">Subterranean clover</name>
    <dbReference type="NCBI Taxonomy" id="3900"/>
    <lineage>
        <taxon>Eukaryota</taxon>
        <taxon>Viridiplantae</taxon>
        <taxon>Streptophyta</taxon>
        <taxon>Embryophyta</taxon>
        <taxon>Tracheophyta</taxon>
        <taxon>Spermatophyta</taxon>
        <taxon>Magnoliopsida</taxon>
        <taxon>eudicotyledons</taxon>
        <taxon>Gunneridae</taxon>
        <taxon>Pentapetalae</taxon>
        <taxon>rosids</taxon>
        <taxon>fabids</taxon>
        <taxon>Fabales</taxon>
        <taxon>Fabaceae</taxon>
        <taxon>Papilionoideae</taxon>
        <taxon>50 kb inversion clade</taxon>
        <taxon>NPAAA clade</taxon>
        <taxon>Hologalegina</taxon>
        <taxon>IRL clade</taxon>
        <taxon>Trifolieae</taxon>
        <taxon>Trifolium</taxon>
    </lineage>
</organism>
<evidence type="ECO:0000313" key="8">
    <source>
        <dbReference type="Proteomes" id="UP000242715"/>
    </source>
</evidence>
<feature type="transmembrane region" description="Helical" evidence="6">
    <location>
        <begin position="65"/>
        <end position="85"/>
    </location>
</feature>
<feature type="transmembrane region" description="Helical" evidence="6">
    <location>
        <begin position="20"/>
        <end position="44"/>
    </location>
</feature>
<feature type="binding site" evidence="5">
    <location>
        <position position="63"/>
    </location>
    <ligand>
        <name>Zn(2+)</name>
        <dbReference type="ChEBI" id="CHEBI:29105"/>
    </ligand>
</feature>
<keyword evidence="3 6" id="KW-1133">Transmembrane helix</keyword>
<dbReference type="OrthoDB" id="529367at2759"/>
<reference evidence="8" key="1">
    <citation type="journal article" date="2017" name="Front. Plant Sci.">
        <title>Climate Clever Clovers: New Paradigm to Reduce the Environmental Footprint of Ruminants by Breeding Low Methanogenic Forages Utilizing Haplotype Variation.</title>
        <authorList>
            <person name="Kaur P."/>
            <person name="Appels R."/>
            <person name="Bayer P.E."/>
            <person name="Keeble-Gagnere G."/>
            <person name="Wang J."/>
            <person name="Hirakawa H."/>
            <person name="Shirasawa K."/>
            <person name="Vercoe P."/>
            <person name="Stefanova K."/>
            <person name="Durmic Z."/>
            <person name="Nichols P."/>
            <person name="Revell C."/>
            <person name="Isobe S.N."/>
            <person name="Edwards D."/>
            <person name="Erskine W."/>
        </authorList>
    </citation>
    <scope>NUCLEOTIDE SEQUENCE [LARGE SCALE GENOMIC DNA]</scope>
    <source>
        <strain evidence="8">cv. Daliak</strain>
    </source>
</reference>
<evidence type="ECO:0000313" key="7">
    <source>
        <dbReference type="EMBL" id="GAU27515.1"/>
    </source>
</evidence>
<accession>A0A2Z6MUY5</accession>
<keyword evidence="2 6" id="KW-0812">Transmembrane</keyword>
<keyword evidence="4 6" id="KW-0472">Membrane</keyword>
<evidence type="ECO:0000256" key="6">
    <source>
        <dbReference type="SAM" id="Phobius"/>
    </source>
</evidence>
<dbReference type="AlphaFoldDB" id="A0A2Z6MUY5"/>
<evidence type="ECO:0000256" key="1">
    <source>
        <dbReference type="ARBA" id="ARBA00004141"/>
    </source>
</evidence>
<sequence length="96" mass="10436">MGFSGVIPAVHALVSNWGRSHIVVALGYELLMGILYATGAVFYVTRIPERWKPGAFDIAGHSHQIFHVFVVLGALAHTTATLVIIDFRRASPTCAF</sequence>